<proteinExistence type="predicted"/>
<dbReference type="Proteomes" id="UP000494106">
    <property type="component" value="Unassembled WGS sequence"/>
</dbReference>
<dbReference type="Proteomes" id="UP000494256">
    <property type="component" value="Unassembled WGS sequence"/>
</dbReference>
<reference evidence="4 5" key="1">
    <citation type="submission" date="2020-04" db="EMBL/GenBank/DDBJ databases">
        <authorList>
            <person name="Wallbank WR R."/>
            <person name="Pardo Diaz C."/>
            <person name="Kozak K."/>
            <person name="Martin S."/>
            <person name="Jiggins C."/>
            <person name="Moest M."/>
            <person name="Warren A I."/>
            <person name="Byers J.R.P. K."/>
            <person name="Montejo-Kovacevich G."/>
            <person name="Yen C E."/>
        </authorList>
    </citation>
    <scope>NUCLEOTIDE SEQUENCE [LARGE SCALE GENOMIC DNA]</scope>
</reference>
<accession>A0A8S1AAZ8</accession>
<evidence type="ECO:0000313" key="4">
    <source>
        <dbReference type="Proteomes" id="UP000494106"/>
    </source>
</evidence>
<organism evidence="2 4">
    <name type="scientific">Arctia plantaginis</name>
    <name type="common">Wood tiger moth</name>
    <name type="synonym">Phalaena plantaginis</name>
    <dbReference type="NCBI Taxonomy" id="874455"/>
    <lineage>
        <taxon>Eukaryota</taxon>
        <taxon>Metazoa</taxon>
        <taxon>Ecdysozoa</taxon>
        <taxon>Arthropoda</taxon>
        <taxon>Hexapoda</taxon>
        <taxon>Insecta</taxon>
        <taxon>Pterygota</taxon>
        <taxon>Neoptera</taxon>
        <taxon>Endopterygota</taxon>
        <taxon>Lepidoptera</taxon>
        <taxon>Glossata</taxon>
        <taxon>Ditrysia</taxon>
        <taxon>Noctuoidea</taxon>
        <taxon>Erebidae</taxon>
        <taxon>Arctiinae</taxon>
        <taxon>Arctia</taxon>
    </lineage>
</organism>
<evidence type="ECO:0000313" key="2">
    <source>
        <dbReference type="EMBL" id="CAB3243757.1"/>
    </source>
</evidence>
<gene>
    <name evidence="3" type="ORF">APLA_LOCUS10673</name>
    <name evidence="2" type="ORF">APLA_LOCUS9627</name>
</gene>
<dbReference type="EMBL" id="CADEBD010000315">
    <property type="protein sequence ID" value="CAB3244282.1"/>
    <property type="molecule type" value="Genomic_DNA"/>
</dbReference>
<evidence type="ECO:0000313" key="5">
    <source>
        <dbReference type="Proteomes" id="UP000494256"/>
    </source>
</evidence>
<dbReference type="OrthoDB" id="7471674at2759"/>
<protein>
    <submittedName>
        <fullName evidence="2">Uncharacterized protein</fullName>
    </submittedName>
</protein>
<dbReference type="AlphaFoldDB" id="A0A8S1AAZ8"/>
<name>A0A8S1AAZ8_ARCPL</name>
<feature type="region of interest" description="Disordered" evidence="1">
    <location>
        <begin position="253"/>
        <end position="279"/>
    </location>
</feature>
<evidence type="ECO:0000256" key="1">
    <source>
        <dbReference type="SAM" id="MobiDB-lite"/>
    </source>
</evidence>
<feature type="region of interest" description="Disordered" evidence="1">
    <location>
        <begin position="31"/>
        <end position="54"/>
    </location>
</feature>
<dbReference type="EMBL" id="CADEBC010000519">
    <property type="protein sequence ID" value="CAB3243757.1"/>
    <property type="molecule type" value="Genomic_DNA"/>
</dbReference>
<evidence type="ECO:0000313" key="3">
    <source>
        <dbReference type="EMBL" id="CAB3244282.1"/>
    </source>
</evidence>
<comment type="caution">
    <text evidence="2">The sequence shown here is derived from an EMBL/GenBank/DDBJ whole genome shotgun (WGS) entry which is preliminary data.</text>
</comment>
<sequence length="279" mass="31462">MDTIMIGSTVLYHKTFAFVTAAMDKVPTRYKAKNKKAATNAKPKSTKKRKSDGPTCSMFLADLSRRLALKKREDEYPRNIVQSIIESITNALPIKFSKKSPPKTASPMRIETLQTFAPELLPNDTLNITLINPKLEVGNDQDNTLSIDTESQIEVTNRASYKMPKMPVVNSEVLKVALEKKKRDMIDKEVNTGPDQDVASEISKYVNTLKKISLIAEEFNQKTAKNLREIVDSVQEDLIKKLEEIQAEQQRAAANKTTEIEEEPLTMEQGVSNIFEEKD</sequence>
<keyword evidence="4" id="KW-1185">Reference proteome</keyword>